<name>A0A1G2CWT9_9BACT</name>
<evidence type="ECO:0000313" key="1">
    <source>
        <dbReference type="EMBL" id="OGZ05836.1"/>
    </source>
</evidence>
<reference evidence="1 2" key="1">
    <citation type="journal article" date="2016" name="Nat. Commun.">
        <title>Thousands of microbial genomes shed light on interconnected biogeochemical processes in an aquifer system.</title>
        <authorList>
            <person name="Anantharaman K."/>
            <person name="Brown C.T."/>
            <person name="Hug L.A."/>
            <person name="Sharon I."/>
            <person name="Castelle C.J."/>
            <person name="Probst A.J."/>
            <person name="Thomas B.C."/>
            <person name="Singh A."/>
            <person name="Wilkins M.J."/>
            <person name="Karaoz U."/>
            <person name="Brodie E.L."/>
            <person name="Williams K.H."/>
            <person name="Hubbard S.S."/>
            <person name="Banfield J.F."/>
        </authorList>
    </citation>
    <scope>NUCLEOTIDE SEQUENCE [LARGE SCALE GENOMIC DNA]</scope>
</reference>
<comment type="caution">
    <text evidence="1">The sequence shown here is derived from an EMBL/GenBank/DDBJ whole genome shotgun (WGS) entry which is preliminary data.</text>
</comment>
<evidence type="ECO:0000313" key="2">
    <source>
        <dbReference type="Proteomes" id="UP000177122"/>
    </source>
</evidence>
<accession>A0A1G2CWT9</accession>
<protein>
    <recommendedName>
        <fullName evidence="3">Aminoglycoside phosphotransferase domain-containing protein</fullName>
    </recommendedName>
</protein>
<gene>
    <name evidence="1" type="ORF">A2845_03460</name>
</gene>
<organism evidence="1 2">
    <name type="scientific">Candidatus Lloydbacteria bacterium RIFCSPHIGHO2_01_FULL_49_22</name>
    <dbReference type="NCBI Taxonomy" id="1798658"/>
    <lineage>
        <taxon>Bacteria</taxon>
        <taxon>Candidatus Lloydiibacteriota</taxon>
    </lineage>
</organism>
<dbReference type="Proteomes" id="UP000177122">
    <property type="component" value="Unassembled WGS sequence"/>
</dbReference>
<dbReference type="EMBL" id="MHLI01000006">
    <property type="protein sequence ID" value="OGZ05836.1"/>
    <property type="molecule type" value="Genomic_DNA"/>
</dbReference>
<dbReference type="InterPro" id="IPR011009">
    <property type="entry name" value="Kinase-like_dom_sf"/>
</dbReference>
<proteinExistence type="predicted"/>
<dbReference type="SUPFAM" id="SSF56112">
    <property type="entry name" value="Protein kinase-like (PK-like)"/>
    <property type="match status" value="1"/>
</dbReference>
<dbReference type="AlphaFoldDB" id="A0A1G2CWT9"/>
<evidence type="ECO:0008006" key="3">
    <source>
        <dbReference type="Google" id="ProtNLM"/>
    </source>
</evidence>
<sequence>MSVVCKFVFTPHAVHAGFLLFKNPYNAQMNIVTAFEALAVEGMEGGHDRVIETVLSKLFVRGDKVHKAYKHRVADFADLTDREVRREYIAEDFFWNNAMAPEVYLELRGVKRVGDEFVHVPLGEDWYIVMQKIDTEKDLMRAIMHGTLCKEDLVEYVRVLMERLTSLSAARRPPLEAFFERGAAHVHAEVLGTCDWAYTADEFLSRADVDRAGSLMRRALESEQYFTGQMDSIAVVIDTNAENILFLDGGVSFIDVMPPKDAWRVHDRYFAICRTSADIGALSDCELAEALHESYALVPPPEAVRVVYEIAAALIQVPYRKMVGREDLSVKYANFVRLRSNDLALLLDEAGV</sequence>